<dbReference type="SUPFAM" id="SSF56935">
    <property type="entry name" value="Porins"/>
    <property type="match status" value="1"/>
</dbReference>
<dbReference type="Pfam" id="PF07396">
    <property type="entry name" value="Porin_O_P"/>
    <property type="match status" value="1"/>
</dbReference>
<gene>
    <name evidence="1" type="ORF">DI536_26730</name>
</gene>
<protein>
    <recommendedName>
        <fullName evidence="3">Porin</fullName>
    </recommendedName>
</protein>
<dbReference type="InterPro" id="IPR023614">
    <property type="entry name" value="Porin_dom_sf"/>
</dbReference>
<comment type="caution">
    <text evidence="1">The sequence shown here is derived from an EMBL/GenBank/DDBJ whole genome shotgun (WGS) entry which is preliminary data.</text>
</comment>
<proteinExistence type="predicted"/>
<dbReference type="Proteomes" id="UP000249061">
    <property type="component" value="Unassembled WGS sequence"/>
</dbReference>
<dbReference type="AlphaFoldDB" id="A0A2W5T617"/>
<evidence type="ECO:0000313" key="2">
    <source>
        <dbReference type="Proteomes" id="UP000249061"/>
    </source>
</evidence>
<organism evidence="1 2">
    <name type="scientific">Archangium gephyra</name>
    <dbReference type="NCBI Taxonomy" id="48"/>
    <lineage>
        <taxon>Bacteria</taxon>
        <taxon>Pseudomonadati</taxon>
        <taxon>Myxococcota</taxon>
        <taxon>Myxococcia</taxon>
        <taxon>Myxococcales</taxon>
        <taxon>Cystobacterineae</taxon>
        <taxon>Archangiaceae</taxon>
        <taxon>Archangium</taxon>
    </lineage>
</organism>
<sequence>MSLALLLSLALSQAPEAVDGGVEPVTLNADQQRASLGAGTQPVGAITTSTEIPWWQRVTIGGFARLGVFYTFPFADQQLVGSNGGFRLADFRIALDFHPIEKFTVYTSVEFAAPFVDPNDPLTGRRIVDLRDAYIQYDFFDFLRLRAGQQRPPYYAEMLLSDGSIPFVNRSVLANGIAPPEGFPRNQLAPDRQLGLQLFSKRLGGEWVGFKYALGVFNGNGQNQLFNDNNSVQPVARVEVDVHEVVTLGLNGYYNHRTDGVRPNQLSTNQVAYGADLAVQAFGFSALGAFLGKSSTYSYAGLPPDSGMGALGQLRYFHEGTGLEAAVRFAWYEPSTAQADDQVQEYAAMLGWRPFKLPFRVLAQYTHREEERLAAYPNDSVDAMIHAVW</sequence>
<evidence type="ECO:0000313" key="1">
    <source>
        <dbReference type="EMBL" id="PZR07706.1"/>
    </source>
</evidence>
<dbReference type="Gene3D" id="2.40.160.10">
    <property type="entry name" value="Porin"/>
    <property type="match status" value="1"/>
</dbReference>
<dbReference type="InterPro" id="IPR010870">
    <property type="entry name" value="Porin_O/P"/>
</dbReference>
<evidence type="ECO:0008006" key="3">
    <source>
        <dbReference type="Google" id="ProtNLM"/>
    </source>
</evidence>
<name>A0A2W5T617_9BACT</name>
<reference evidence="1 2" key="1">
    <citation type="submission" date="2017-08" db="EMBL/GenBank/DDBJ databases">
        <title>Infants hospitalized years apart are colonized by the same room-sourced microbial strains.</title>
        <authorList>
            <person name="Brooks B."/>
            <person name="Olm M.R."/>
            <person name="Firek B.A."/>
            <person name="Baker R."/>
            <person name="Thomas B.C."/>
            <person name="Morowitz M.J."/>
            <person name="Banfield J.F."/>
        </authorList>
    </citation>
    <scope>NUCLEOTIDE SEQUENCE [LARGE SCALE GENOMIC DNA]</scope>
    <source>
        <strain evidence="1">S2_003_000_R2_14</strain>
    </source>
</reference>
<accession>A0A2W5T617</accession>
<dbReference type="EMBL" id="QFQP01000029">
    <property type="protein sequence ID" value="PZR07706.1"/>
    <property type="molecule type" value="Genomic_DNA"/>
</dbReference>